<protein>
    <submittedName>
        <fullName evidence="2">Uncharacterized protein</fullName>
    </submittedName>
</protein>
<organism evidence="2 3">
    <name type="scientific">Folsomia candida</name>
    <name type="common">Springtail</name>
    <dbReference type="NCBI Taxonomy" id="158441"/>
    <lineage>
        <taxon>Eukaryota</taxon>
        <taxon>Metazoa</taxon>
        <taxon>Ecdysozoa</taxon>
        <taxon>Arthropoda</taxon>
        <taxon>Hexapoda</taxon>
        <taxon>Collembola</taxon>
        <taxon>Entomobryomorpha</taxon>
        <taxon>Isotomoidea</taxon>
        <taxon>Isotomidae</taxon>
        <taxon>Proisotominae</taxon>
        <taxon>Folsomia</taxon>
    </lineage>
</organism>
<dbReference type="EMBL" id="LNIX01000005">
    <property type="protein sequence ID" value="OXA54690.1"/>
    <property type="molecule type" value="Genomic_DNA"/>
</dbReference>
<reference evidence="2 3" key="1">
    <citation type="submission" date="2015-12" db="EMBL/GenBank/DDBJ databases">
        <title>The genome of Folsomia candida.</title>
        <authorList>
            <person name="Faddeeva A."/>
            <person name="Derks M.F."/>
            <person name="Anvar Y."/>
            <person name="Smit S."/>
            <person name="Van Straalen N."/>
            <person name="Roelofs D."/>
        </authorList>
    </citation>
    <scope>NUCLEOTIDE SEQUENCE [LARGE SCALE GENOMIC DNA]</scope>
    <source>
        <strain evidence="2 3">VU population</strain>
        <tissue evidence="2">Whole body</tissue>
    </source>
</reference>
<keyword evidence="1" id="KW-1133">Transmembrane helix</keyword>
<gene>
    <name evidence="2" type="ORF">Fcan01_11581</name>
</gene>
<feature type="transmembrane region" description="Helical" evidence="1">
    <location>
        <begin position="302"/>
        <end position="329"/>
    </location>
</feature>
<evidence type="ECO:0000256" key="1">
    <source>
        <dbReference type="SAM" id="Phobius"/>
    </source>
</evidence>
<dbReference type="InterPro" id="IPR027417">
    <property type="entry name" value="P-loop_NTPase"/>
</dbReference>
<evidence type="ECO:0000313" key="2">
    <source>
        <dbReference type="EMBL" id="OXA54690.1"/>
    </source>
</evidence>
<dbReference type="SUPFAM" id="SSF52540">
    <property type="entry name" value="P-loop containing nucleoside triphosphate hydrolases"/>
    <property type="match status" value="1"/>
</dbReference>
<accession>A0A226EB77</accession>
<dbReference type="AlphaFoldDB" id="A0A226EB77"/>
<keyword evidence="1" id="KW-0812">Transmembrane</keyword>
<dbReference type="Gene3D" id="3.40.50.300">
    <property type="entry name" value="P-loop containing nucleotide triphosphate hydrolases"/>
    <property type="match status" value="1"/>
</dbReference>
<dbReference type="Proteomes" id="UP000198287">
    <property type="component" value="Unassembled WGS sequence"/>
</dbReference>
<proteinExistence type="predicted"/>
<evidence type="ECO:0000313" key="3">
    <source>
        <dbReference type="Proteomes" id="UP000198287"/>
    </source>
</evidence>
<sequence>MENRAGNQTAVDIEDGTNLERISAKQIVDLFVTDDHFVTNWKEFYYDLRAPHPDFVQLEMIYNSGARPFHEIIMKILNHWITIQRNPPSVRNLYGVLLLGDFVSVAVPLTHLGGPLTNRIEEITQLKNDFKFNRRAVVVTGSSNSGKTCLVTHFAVTEFEGTCVWIDAQNDVTFRISFLRLAAKLGISSDNDLSAGRMLDKVYTLMRNRATMFVFDNISLPQIEAEITQLIQSVDQYPQPRPFFVLITRNSAMFSYIGDRVVVNGLEDVKRIAVLYAVLEMLFGLGYFAVGIYGVHKDGRGWPFAATLFGSSIATGILMIFHQIFLIVWRKMERKVFIYYITN</sequence>
<name>A0A226EB77_FOLCA</name>
<keyword evidence="3" id="KW-1185">Reference proteome</keyword>
<keyword evidence="1" id="KW-0472">Membrane</keyword>
<comment type="caution">
    <text evidence="2">The sequence shown here is derived from an EMBL/GenBank/DDBJ whole genome shotgun (WGS) entry which is preliminary data.</text>
</comment>
<feature type="transmembrane region" description="Helical" evidence="1">
    <location>
        <begin position="273"/>
        <end position="296"/>
    </location>
</feature>